<comment type="caution">
    <text evidence="2">The sequence shown here is derived from an EMBL/GenBank/DDBJ whole genome shotgun (WGS) entry which is preliminary data.</text>
</comment>
<dbReference type="InterPro" id="IPR038947">
    <property type="entry name" value="At3g27210-like"/>
</dbReference>
<evidence type="ECO:0000313" key="2">
    <source>
        <dbReference type="EMBL" id="CAH9135553.1"/>
    </source>
</evidence>
<keyword evidence="3" id="KW-1185">Reference proteome</keyword>
<accession>A0AAV0FIR9</accession>
<dbReference type="PANTHER" id="PTHR34280:SF2">
    <property type="entry name" value="OS01G0920100 PROTEIN"/>
    <property type="match status" value="1"/>
</dbReference>
<dbReference type="Proteomes" id="UP001152523">
    <property type="component" value="Unassembled WGS sequence"/>
</dbReference>
<feature type="region of interest" description="Disordered" evidence="1">
    <location>
        <begin position="92"/>
        <end position="123"/>
    </location>
</feature>
<name>A0AAV0FIR9_9ASTE</name>
<feature type="compositionally biased region" description="Low complexity" evidence="1">
    <location>
        <begin position="165"/>
        <end position="179"/>
    </location>
</feature>
<protein>
    <submittedName>
        <fullName evidence="2">Uncharacterized protein</fullName>
    </submittedName>
</protein>
<evidence type="ECO:0000313" key="3">
    <source>
        <dbReference type="Proteomes" id="UP001152523"/>
    </source>
</evidence>
<dbReference type="EMBL" id="CAMAPF010000990">
    <property type="protein sequence ID" value="CAH9135553.1"/>
    <property type="molecule type" value="Genomic_DNA"/>
</dbReference>
<proteinExistence type="predicted"/>
<organism evidence="2 3">
    <name type="scientific">Cuscuta epithymum</name>
    <dbReference type="NCBI Taxonomy" id="186058"/>
    <lineage>
        <taxon>Eukaryota</taxon>
        <taxon>Viridiplantae</taxon>
        <taxon>Streptophyta</taxon>
        <taxon>Embryophyta</taxon>
        <taxon>Tracheophyta</taxon>
        <taxon>Spermatophyta</taxon>
        <taxon>Magnoliopsida</taxon>
        <taxon>eudicotyledons</taxon>
        <taxon>Gunneridae</taxon>
        <taxon>Pentapetalae</taxon>
        <taxon>asterids</taxon>
        <taxon>lamiids</taxon>
        <taxon>Solanales</taxon>
        <taxon>Convolvulaceae</taxon>
        <taxon>Cuscuteae</taxon>
        <taxon>Cuscuta</taxon>
        <taxon>Cuscuta subgen. Cuscuta</taxon>
    </lineage>
</organism>
<dbReference type="AlphaFoldDB" id="A0AAV0FIR9"/>
<dbReference type="PANTHER" id="PTHR34280">
    <property type="entry name" value="OS01G0920100 PROTEIN"/>
    <property type="match status" value="1"/>
</dbReference>
<feature type="compositionally biased region" description="Polar residues" evidence="1">
    <location>
        <begin position="180"/>
        <end position="190"/>
    </location>
</feature>
<feature type="region of interest" description="Disordered" evidence="1">
    <location>
        <begin position="154"/>
        <end position="195"/>
    </location>
</feature>
<feature type="region of interest" description="Disordered" evidence="1">
    <location>
        <begin position="1"/>
        <end position="20"/>
    </location>
</feature>
<feature type="compositionally biased region" description="Polar residues" evidence="1">
    <location>
        <begin position="107"/>
        <end position="123"/>
    </location>
</feature>
<sequence>MGSCGSVHKGQQTHMKGRHVIGSKLVNPSPLTLQITAVDHSKLSAHPPSPLPQPAPSLDFGSKEEAFFDSQLYLESDCEDYDFRSVKGDFTPSRGSTPIHHRFSAGGSPTPNKAKSPISSPLLTTDRKKRLAELFKESLGSNKEFDALGEYYSMSEPPKSKLQGTPPSSACSTAASQSQELDVSPNSQKRGQCCLPVPRPLLSRLSFSGARKTTH</sequence>
<reference evidence="2" key="1">
    <citation type="submission" date="2022-07" db="EMBL/GenBank/DDBJ databases">
        <authorList>
            <person name="Macas J."/>
            <person name="Novak P."/>
            <person name="Neumann P."/>
        </authorList>
    </citation>
    <scope>NUCLEOTIDE SEQUENCE</scope>
</reference>
<evidence type="ECO:0000256" key="1">
    <source>
        <dbReference type="SAM" id="MobiDB-lite"/>
    </source>
</evidence>
<gene>
    <name evidence="2" type="ORF">CEPIT_LOCUS34601</name>
</gene>